<dbReference type="PANTHER" id="PTHR12903">
    <property type="entry name" value="MITOCHONDRIAL RIBOSOMAL PROTEIN L24"/>
    <property type="match status" value="1"/>
</dbReference>
<dbReference type="InterPro" id="IPR014722">
    <property type="entry name" value="Rib_uL2_dom2"/>
</dbReference>
<evidence type="ECO:0000259" key="6">
    <source>
        <dbReference type="SMART" id="SM00739"/>
    </source>
</evidence>
<dbReference type="GO" id="GO:1990904">
    <property type="term" value="C:ribonucleoprotein complex"/>
    <property type="evidence" value="ECO:0007669"/>
    <property type="project" value="UniProtKB-KW"/>
</dbReference>
<comment type="caution">
    <text evidence="7">The sequence shown here is derived from an EMBL/GenBank/DDBJ whole genome shotgun (WGS) entry which is preliminary data.</text>
</comment>
<evidence type="ECO:0000256" key="4">
    <source>
        <dbReference type="ARBA" id="ARBA00035206"/>
    </source>
</evidence>
<keyword evidence="2 5" id="KW-0689">Ribosomal protein</keyword>
<reference evidence="7 8" key="1">
    <citation type="journal article" date="2019" name="ISME J.">
        <title>Genome analyses of uncultured TG2/ZB3 bacteria in 'Margulisbacteria' specifically attached to ectosymbiotic spirochetes of protists in the termite gut.</title>
        <authorList>
            <person name="Utami Y.D."/>
            <person name="Kuwahara H."/>
            <person name="Igai K."/>
            <person name="Murakami T."/>
            <person name="Sugaya K."/>
            <person name="Morikawa T."/>
            <person name="Nagura Y."/>
            <person name="Yuki M."/>
            <person name="Deevong P."/>
            <person name="Inoue T."/>
            <person name="Kihara K."/>
            <person name="Lo N."/>
            <person name="Yamada A."/>
            <person name="Ohkuma M."/>
            <person name="Hongoh Y."/>
        </authorList>
    </citation>
    <scope>NUCLEOTIDE SEQUENCE [LARGE SCALE GENOMIC DNA]</scope>
    <source>
        <strain evidence="7">NkOx7-02</strain>
    </source>
</reference>
<dbReference type="GO" id="GO:0003735">
    <property type="term" value="F:structural constituent of ribosome"/>
    <property type="evidence" value="ECO:0007669"/>
    <property type="project" value="InterPro"/>
</dbReference>
<comment type="function">
    <text evidence="5">One of two assembly initiator proteins, it binds directly to the 5'-end of the 23S rRNA, where it nucleates assembly of the 50S subunit.</text>
</comment>
<dbReference type="InterPro" id="IPR005824">
    <property type="entry name" value="KOW"/>
</dbReference>
<dbReference type="CDD" id="cd06089">
    <property type="entry name" value="KOW_RPL26"/>
    <property type="match status" value="1"/>
</dbReference>
<accession>A0A388TFI4</accession>
<dbReference type="InterPro" id="IPR041988">
    <property type="entry name" value="Ribosomal_uL24_KOW"/>
</dbReference>
<keyword evidence="5" id="KW-0699">rRNA-binding</keyword>
<dbReference type="Pfam" id="PF17136">
    <property type="entry name" value="ribosomal_L24"/>
    <property type="match status" value="1"/>
</dbReference>
<dbReference type="NCBIfam" id="TIGR01079">
    <property type="entry name" value="rplX_bact"/>
    <property type="match status" value="1"/>
</dbReference>
<comment type="function">
    <text evidence="5">One of the proteins that surrounds the polypeptide exit tunnel on the outside of the subunit.</text>
</comment>
<dbReference type="InterPro" id="IPR008991">
    <property type="entry name" value="Translation_prot_SH3-like_sf"/>
</dbReference>
<dbReference type="SMART" id="SM00739">
    <property type="entry name" value="KOW"/>
    <property type="match status" value="1"/>
</dbReference>
<protein>
    <recommendedName>
        <fullName evidence="4 5">Large ribosomal subunit protein uL24</fullName>
    </recommendedName>
</protein>
<dbReference type="Proteomes" id="UP000275925">
    <property type="component" value="Unassembled WGS sequence"/>
</dbReference>
<name>A0A388TFI4_9BACT</name>
<evidence type="ECO:0000256" key="3">
    <source>
        <dbReference type="ARBA" id="ARBA00023274"/>
    </source>
</evidence>
<gene>
    <name evidence="5 7" type="primary">rplX</name>
    <name evidence="7" type="ORF">NO2_0448</name>
</gene>
<dbReference type="HAMAP" id="MF_01326_B">
    <property type="entry name" value="Ribosomal_uL24_B"/>
    <property type="match status" value="1"/>
</dbReference>
<evidence type="ECO:0000313" key="7">
    <source>
        <dbReference type="EMBL" id="GBR75816.1"/>
    </source>
</evidence>
<evidence type="ECO:0000256" key="2">
    <source>
        <dbReference type="ARBA" id="ARBA00022980"/>
    </source>
</evidence>
<organism evidence="7 8">
    <name type="scientific">Candidatus Termititenax persephonae</name>
    <dbReference type="NCBI Taxonomy" id="2218525"/>
    <lineage>
        <taxon>Bacteria</taxon>
        <taxon>Bacillati</taxon>
        <taxon>Candidatus Margulisiibacteriota</taxon>
        <taxon>Candidatus Termititenacia</taxon>
        <taxon>Candidatus Termititenacales</taxon>
        <taxon>Candidatus Termititenacaceae</taxon>
        <taxon>Candidatus Termititenax</taxon>
    </lineage>
</organism>
<evidence type="ECO:0000256" key="5">
    <source>
        <dbReference type="HAMAP-Rule" id="MF_01326"/>
    </source>
</evidence>
<keyword evidence="5" id="KW-0694">RNA-binding</keyword>
<evidence type="ECO:0000256" key="1">
    <source>
        <dbReference type="ARBA" id="ARBA00010618"/>
    </source>
</evidence>
<dbReference type="AlphaFoldDB" id="A0A388TFI4"/>
<sequence>MASKIKKGDLVKVLSGKDKGRQEKVLEVFPAKQTALVENVNKVKRHTKPTQAHAGGIIEKLLPLAVSRLQLVCPSCKKAARVGFKVVKEQKVRYCKKCDAPIDKSGK</sequence>
<dbReference type="InterPro" id="IPR003256">
    <property type="entry name" value="Ribosomal_uL24"/>
</dbReference>
<proteinExistence type="inferred from homology"/>
<feature type="domain" description="KOW" evidence="6">
    <location>
        <begin position="4"/>
        <end position="31"/>
    </location>
</feature>
<dbReference type="InterPro" id="IPR057264">
    <property type="entry name" value="Ribosomal_uL24_C"/>
</dbReference>
<dbReference type="Pfam" id="PF00467">
    <property type="entry name" value="KOW"/>
    <property type="match status" value="1"/>
</dbReference>
<keyword evidence="3 5" id="KW-0687">Ribonucleoprotein</keyword>
<keyword evidence="8" id="KW-1185">Reference proteome</keyword>
<dbReference type="EMBL" id="BGZO01000008">
    <property type="protein sequence ID" value="GBR75816.1"/>
    <property type="molecule type" value="Genomic_DNA"/>
</dbReference>
<dbReference type="Gene3D" id="2.30.30.30">
    <property type="match status" value="1"/>
</dbReference>
<comment type="subunit">
    <text evidence="5">Part of the 50S ribosomal subunit.</text>
</comment>
<evidence type="ECO:0000313" key="8">
    <source>
        <dbReference type="Proteomes" id="UP000275925"/>
    </source>
</evidence>
<comment type="similarity">
    <text evidence="1 5">Belongs to the universal ribosomal protein uL24 family.</text>
</comment>
<dbReference type="GO" id="GO:0005840">
    <property type="term" value="C:ribosome"/>
    <property type="evidence" value="ECO:0007669"/>
    <property type="project" value="UniProtKB-KW"/>
</dbReference>
<dbReference type="GO" id="GO:0019843">
    <property type="term" value="F:rRNA binding"/>
    <property type="evidence" value="ECO:0007669"/>
    <property type="project" value="UniProtKB-UniRule"/>
</dbReference>
<dbReference type="SUPFAM" id="SSF50104">
    <property type="entry name" value="Translation proteins SH3-like domain"/>
    <property type="match status" value="1"/>
</dbReference>
<dbReference type="GO" id="GO:0006412">
    <property type="term" value="P:translation"/>
    <property type="evidence" value="ECO:0007669"/>
    <property type="project" value="UniProtKB-UniRule"/>
</dbReference>